<accession>A0A2S2CPT9</accession>
<evidence type="ECO:0008006" key="4">
    <source>
        <dbReference type="Google" id="ProtNLM"/>
    </source>
</evidence>
<dbReference type="OrthoDB" id="9775975at2"/>
<feature type="transmembrane region" description="Helical" evidence="1">
    <location>
        <begin position="241"/>
        <end position="261"/>
    </location>
</feature>
<sequence>MQRLELLDGLRGYFLVFMLLNHLWFDGGNPIALINHNQLSFVEDAQGFILISGLIVGLYYGRLHAAGREAEAGLRLRARVWELYLYSLAILGTVIGLALLLPGARAAWSGLLGDALGPALPAAALLLHQPTFMDILPQYMIYLAVSPLLIRLTLAGRGGEVVAGSFALWAAVQFGLHLPLVAIVEPVAGLALPGFELRGHFNPLAWQLVFVVGLVIGTLMVAKRVDLGFWFSPERGDLARIALGIVLFFMVWRVGFTHGLIPDALAERFFRLHDRAEFSLVYLVNFAALAYLVTWLLAAGPESRSAAVQWLGWGLHRLFRLRFLRFLGGHSLQVYAWHVVVAYLVILFDHATEEDPGVGVRTALTLLAVASLALPAWLHLRLASRTPARFTVAGRRTQ</sequence>
<feature type="transmembrane region" description="Helical" evidence="1">
    <location>
        <begin position="12"/>
        <end position="33"/>
    </location>
</feature>
<evidence type="ECO:0000313" key="3">
    <source>
        <dbReference type="Proteomes" id="UP000245629"/>
    </source>
</evidence>
<reference evidence="3" key="1">
    <citation type="submission" date="2018-05" db="EMBL/GenBank/DDBJ databases">
        <title>Azospirillum thermophila sp. nov., a novel isolated from hot spring.</title>
        <authorList>
            <person name="Zhao Z."/>
        </authorList>
    </citation>
    <scope>NUCLEOTIDE SEQUENCE [LARGE SCALE GENOMIC DNA]</scope>
    <source>
        <strain evidence="3">CFH 70021</strain>
    </source>
</reference>
<feature type="transmembrane region" description="Helical" evidence="1">
    <location>
        <begin position="166"/>
        <end position="184"/>
    </location>
</feature>
<dbReference type="PANTHER" id="PTHR38592">
    <property type="entry name" value="BLL4819 PROTEIN"/>
    <property type="match status" value="1"/>
</dbReference>
<gene>
    <name evidence="2" type="ORF">DEW08_09805</name>
</gene>
<dbReference type="InterPro" id="IPR014550">
    <property type="entry name" value="UCP028704_OpgC"/>
</dbReference>
<dbReference type="RefSeq" id="WP_109326626.1">
    <property type="nucleotide sequence ID" value="NZ_CP029353.1"/>
</dbReference>
<dbReference type="EMBL" id="CP029353">
    <property type="protein sequence ID" value="AWK86496.1"/>
    <property type="molecule type" value="Genomic_DNA"/>
</dbReference>
<feature type="transmembrane region" description="Helical" evidence="1">
    <location>
        <begin position="204"/>
        <end position="221"/>
    </location>
</feature>
<feature type="transmembrane region" description="Helical" evidence="1">
    <location>
        <begin position="45"/>
        <end position="62"/>
    </location>
</feature>
<dbReference type="Proteomes" id="UP000245629">
    <property type="component" value="Chromosome 2"/>
</dbReference>
<keyword evidence="1" id="KW-0472">Membrane</keyword>
<keyword evidence="3" id="KW-1185">Reference proteome</keyword>
<feature type="transmembrane region" description="Helical" evidence="1">
    <location>
        <begin position="135"/>
        <end position="154"/>
    </location>
</feature>
<evidence type="ECO:0000313" key="2">
    <source>
        <dbReference type="EMBL" id="AWK86496.1"/>
    </source>
</evidence>
<dbReference type="PIRSF" id="PIRSF028704">
    <property type="entry name" value="UPC028704"/>
    <property type="match status" value="1"/>
</dbReference>
<dbReference type="PANTHER" id="PTHR38592:SF3">
    <property type="entry name" value="BLL4819 PROTEIN"/>
    <property type="match status" value="1"/>
</dbReference>
<dbReference type="AlphaFoldDB" id="A0A2S2CPT9"/>
<keyword evidence="1" id="KW-1133">Transmembrane helix</keyword>
<feature type="transmembrane region" description="Helical" evidence="1">
    <location>
        <begin position="323"/>
        <end position="346"/>
    </location>
</feature>
<proteinExistence type="predicted"/>
<feature type="transmembrane region" description="Helical" evidence="1">
    <location>
        <begin position="358"/>
        <end position="380"/>
    </location>
</feature>
<organism evidence="2 3">
    <name type="scientific">Azospirillum thermophilum</name>
    <dbReference type="NCBI Taxonomy" id="2202148"/>
    <lineage>
        <taxon>Bacteria</taxon>
        <taxon>Pseudomonadati</taxon>
        <taxon>Pseudomonadota</taxon>
        <taxon>Alphaproteobacteria</taxon>
        <taxon>Rhodospirillales</taxon>
        <taxon>Azospirillaceae</taxon>
        <taxon>Azospirillum</taxon>
    </lineage>
</organism>
<feature type="transmembrane region" description="Helical" evidence="1">
    <location>
        <begin position="281"/>
        <end position="302"/>
    </location>
</feature>
<name>A0A2S2CPT9_9PROT</name>
<feature type="transmembrane region" description="Helical" evidence="1">
    <location>
        <begin position="83"/>
        <end position="104"/>
    </location>
</feature>
<evidence type="ECO:0000256" key="1">
    <source>
        <dbReference type="SAM" id="Phobius"/>
    </source>
</evidence>
<dbReference type="Pfam" id="PF10129">
    <property type="entry name" value="OpgC_C"/>
    <property type="match status" value="1"/>
</dbReference>
<dbReference type="KEGG" id="azz:DEW08_09805"/>
<protein>
    <recommendedName>
        <fullName evidence="4">OpgC domain-containing protein</fullName>
    </recommendedName>
</protein>
<keyword evidence="1" id="KW-0812">Transmembrane</keyword>